<keyword evidence="4" id="KW-0285">Flavoprotein</keyword>
<dbReference type="SUPFAM" id="SSF51905">
    <property type="entry name" value="FAD/NAD(P)-binding domain"/>
    <property type="match status" value="1"/>
</dbReference>
<evidence type="ECO:0000256" key="6">
    <source>
        <dbReference type="ARBA" id="ARBA00022827"/>
    </source>
</evidence>
<dbReference type="PANTHER" id="PTHR43734:SF3">
    <property type="entry name" value="B-CAROTENE KETOLASE"/>
    <property type="match status" value="1"/>
</dbReference>
<dbReference type="EMBL" id="QOQF01000027">
    <property type="protein sequence ID" value="RCL75936.1"/>
    <property type="molecule type" value="Genomic_DNA"/>
</dbReference>
<evidence type="ECO:0000256" key="5">
    <source>
        <dbReference type="ARBA" id="ARBA00022746"/>
    </source>
</evidence>
<proteinExistence type="inferred from homology"/>
<name>A0A368DX88_9PROT</name>
<evidence type="ECO:0000256" key="7">
    <source>
        <dbReference type="ARBA" id="ARBA00023002"/>
    </source>
</evidence>
<evidence type="ECO:0000313" key="11">
    <source>
        <dbReference type="EMBL" id="RCL75936.1"/>
    </source>
</evidence>
<comment type="pathway">
    <text evidence="2 9">Carotenoid biosynthesis.</text>
</comment>
<dbReference type="GO" id="GO:0016627">
    <property type="term" value="F:oxidoreductase activity, acting on the CH-CH group of donors"/>
    <property type="evidence" value="ECO:0007669"/>
    <property type="project" value="UniProtKB-ARBA"/>
</dbReference>
<evidence type="ECO:0000259" key="10">
    <source>
        <dbReference type="Pfam" id="PF01593"/>
    </source>
</evidence>
<evidence type="ECO:0000256" key="1">
    <source>
        <dbReference type="ARBA" id="ARBA00001974"/>
    </source>
</evidence>
<evidence type="ECO:0000256" key="8">
    <source>
        <dbReference type="ARBA" id="ARBA00031986"/>
    </source>
</evidence>
<dbReference type="Pfam" id="PF01593">
    <property type="entry name" value="Amino_oxidase"/>
    <property type="match status" value="1"/>
</dbReference>
<dbReference type="InterPro" id="IPR036188">
    <property type="entry name" value="FAD/NAD-bd_sf"/>
</dbReference>
<gene>
    <name evidence="11" type="primary">crtI</name>
    <name evidence="11" type="ORF">DBW69_05840</name>
</gene>
<protein>
    <recommendedName>
        <fullName evidence="8">Phytoene dehydrogenase</fullName>
    </recommendedName>
</protein>
<dbReference type="InterPro" id="IPR014105">
    <property type="entry name" value="Carotenoid/retinoid_OxRdtase"/>
</dbReference>
<evidence type="ECO:0000256" key="3">
    <source>
        <dbReference type="ARBA" id="ARBA00006046"/>
    </source>
</evidence>
<organism evidence="11 12">
    <name type="scientific">PS1 clade bacterium</name>
    <dbReference type="NCBI Taxonomy" id="2175152"/>
    <lineage>
        <taxon>Bacteria</taxon>
        <taxon>Pseudomonadati</taxon>
        <taxon>Pseudomonadota</taxon>
        <taxon>Alphaproteobacteria</taxon>
        <taxon>PS1 clade</taxon>
    </lineage>
</organism>
<keyword evidence="5 9" id="KW-0125">Carotenoid biosynthesis</keyword>
<dbReference type="NCBIfam" id="TIGR02734">
    <property type="entry name" value="crtI_fam"/>
    <property type="match status" value="1"/>
</dbReference>
<evidence type="ECO:0000313" key="12">
    <source>
        <dbReference type="Proteomes" id="UP000252132"/>
    </source>
</evidence>
<evidence type="ECO:0000256" key="9">
    <source>
        <dbReference type="RuleBase" id="RU362075"/>
    </source>
</evidence>
<comment type="similarity">
    <text evidence="3 9">Belongs to the carotenoid/retinoid oxidoreductase family.</text>
</comment>
<dbReference type="AlphaFoldDB" id="A0A368DX88"/>
<dbReference type="PANTHER" id="PTHR43734">
    <property type="entry name" value="PHYTOENE DESATURASE"/>
    <property type="match status" value="1"/>
</dbReference>
<dbReference type="InterPro" id="IPR008150">
    <property type="entry name" value="Phytoene_DH_bac_CS"/>
</dbReference>
<dbReference type="InterPro" id="IPR002937">
    <property type="entry name" value="Amino_oxidase"/>
</dbReference>
<evidence type="ECO:0000256" key="2">
    <source>
        <dbReference type="ARBA" id="ARBA00004829"/>
    </source>
</evidence>
<dbReference type="PROSITE" id="PS00982">
    <property type="entry name" value="PHYTOENE_DH"/>
    <property type="match status" value="1"/>
</dbReference>
<dbReference type="Gene3D" id="3.50.50.60">
    <property type="entry name" value="FAD/NAD(P)-binding domain"/>
    <property type="match status" value="3"/>
</dbReference>
<reference evidence="11 12" key="1">
    <citation type="journal article" date="2018" name="Microbiome">
        <title>Fine metagenomic profile of the Mediterranean stratified and mixed water columns revealed by assembly and recruitment.</title>
        <authorList>
            <person name="Haro-Moreno J.M."/>
            <person name="Lopez-Perez M."/>
            <person name="De La Torre J.R."/>
            <person name="Picazo A."/>
            <person name="Camacho A."/>
            <person name="Rodriguez-Valera F."/>
        </authorList>
    </citation>
    <scope>NUCLEOTIDE SEQUENCE [LARGE SCALE GENOMIC DNA]</scope>
    <source>
        <strain evidence="11">MED-G55</strain>
    </source>
</reference>
<feature type="domain" description="Amine oxidase" evidence="10">
    <location>
        <begin position="16"/>
        <end position="487"/>
    </location>
</feature>
<keyword evidence="6" id="KW-0274">FAD</keyword>
<comment type="cofactor">
    <cofactor evidence="1">
        <name>FAD</name>
        <dbReference type="ChEBI" id="CHEBI:57692"/>
    </cofactor>
</comment>
<comment type="caution">
    <text evidence="11">The sequence shown here is derived from an EMBL/GenBank/DDBJ whole genome shotgun (WGS) entry which is preliminary data.</text>
</comment>
<evidence type="ECO:0000256" key="4">
    <source>
        <dbReference type="ARBA" id="ARBA00022630"/>
    </source>
</evidence>
<keyword evidence="7 9" id="KW-0560">Oxidoreductase</keyword>
<accession>A0A368DX88</accession>
<dbReference type="Proteomes" id="UP000252132">
    <property type="component" value="Unassembled WGS sequence"/>
</dbReference>
<sequence length="518" mass="58039">MNEHLPKALVIGSGFGGIGAALRLRALGYHVDLVERLDSLGGRAQVFEKDGFRHDAGPTVITAPFMFEELFSLFDEKLSDHLEFVPVSPWYRFHFPDGSDFDYGEDMAAFEAGMARYREADIEGYRRLLEASREIFEVGFEKLADQPFLKFTDMLKQVPALLKLRSDLTVSQFVKKYITHPYLQQALSIHPLLVGGNPYDTTSIYALIHYLERKWGVHFCMGGTGKLVSELEKLMRRHGVGIHTGADVEEIVVSDKKVTGIKCVDGRQMDADLVVCNADPPTVYREMMPVGGKSFLRPKKIIPEALTKYSMGLYVLYFGTTRQYPDVAHHTIWLGERFKGLLNDIFNKQIATDDFSLYLHRPTATDPSFAPEGCDSFYILCPVPNLQGNIDWDVYGPELRDRIVKALSETIMPDLEAHVTADFWMHPGDFEKQYRATHGAGFSIAPVFRQSAWFRYHNQDPDIDNLYFVGAGTHPGAGLPGVLSSAKALEKMIPAQSHIQSEIQSQGGAADFLAEAGE</sequence>
<dbReference type="GO" id="GO:0016117">
    <property type="term" value="P:carotenoid biosynthetic process"/>
    <property type="evidence" value="ECO:0007669"/>
    <property type="project" value="UniProtKB-KW"/>
</dbReference>